<dbReference type="PANTHER" id="PTHR10784">
    <property type="entry name" value="TRANSLATION INITIATION FACTOR 6"/>
    <property type="match status" value="1"/>
</dbReference>
<evidence type="ECO:0000256" key="2">
    <source>
        <dbReference type="ARBA" id="ARBA00022540"/>
    </source>
</evidence>
<dbReference type="GO" id="GO:0042256">
    <property type="term" value="P:cytosolic ribosome assembly"/>
    <property type="evidence" value="ECO:0007669"/>
    <property type="project" value="UniProtKB-UniRule"/>
</dbReference>
<dbReference type="SUPFAM" id="SSF55909">
    <property type="entry name" value="Pentein"/>
    <property type="match status" value="1"/>
</dbReference>
<dbReference type="GO" id="GO:0003743">
    <property type="term" value="F:translation initiation factor activity"/>
    <property type="evidence" value="ECO:0007669"/>
    <property type="project" value="UniProtKB-UniRule"/>
</dbReference>
<keyword evidence="4 5" id="KW-0539">Nucleus</keyword>
<gene>
    <name evidence="5" type="primary">EIF6</name>
    <name evidence="6" type="ORF">AB1Y20_017086</name>
</gene>
<dbReference type="GO" id="GO:0043023">
    <property type="term" value="F:ribosomal large subunit binding"/>
    <property type="evidence" value="ECO:0007669"/>
    <property type="project" value="UniProtKB-UniRule"/>
</dbReference>
<proteinExistence type="inferred from homology"/>
<keyword evidence="5" id="KW-0690">Ribosome biogenesis</keyword>
<accession>A0AB34IBB6</accession>
<keyword evidence="1 5" id="KW-0963">Cytoplasm</keyword>
<reference evidence="6 7" key="1">
    <citation type="journal article" date="2024" name="Science">
        <title>Giant polyketide synthase enzymes in the biosynthesis of giant marine polyether toxins.</title>
        <authorList>
            <person name="Fallon T.R."/>
            <person name="Shende V.V."/>
            <person name="Wierzbicki I.H."/>
            <person name="Pendleton A.L."/>
            <person name="Watervoot N.F."/>
            <person name="Auber R.P."/>
            <person name="Gonzalez D.J."/>
            <person name="Wisecaver J.H."/>
            <person name="Moore B.S."/>
        </authorList>
    </citation>
    <scope>NUCLEOTIDE SEQUENCE [LARGE SCALE GENOMIC DNA]</scope>
    <source>
        <strain evidence="6 7">12B1</strain>
    </source>
</reference>
<comment type="subcellular location">
    <subcellularLocation>
        <location evidence="5">Cytoplasm</location>
    </subcellularLocation>
    <subcellularLocation>
        <location evidence="5">Nucleus</location>
        <location evidence="5">Nucleolus</location>
    </subcellularLocation>
    <text evidence="5">Shuttles between cytoplasm and nucleus/nucleolus.</text>
</comment>
<keyword evidence="7" id="KW-1185">Reference proteome</keyword>
<dbReference type="AlphaFoldDB" id="A0AB34IBB6"/>
<sequence length="244" mass="26140">MAQRAQFENSNEIGVFAKLTNSYCLTGLGGSQNFYSVFEAELADHIPVVQTSLAGTRIVGRVCVGNKNGLVVPSGTTDQELLHLRNALPEGVLIQRVEERLSALGNCIACNDHVALIHTELDRETEEIVADVLGVEVFRQTIAGNALVGSYCQMSNQGALVHPKTSIEDQDELSSLLQVPIVAGTVNRGSDVIGAGMVVNDWCAFCGLDTTATELQVVESIFKLQEGRPSVAADMRNALIDQLA</sequence>
<dbReference type="GO" id="GO:0005737">
    <property type="term" value="C:cytoplasm"/>
    <property type="evidence" value="ECO:0007669"/>
    <property type="project" value="UniProtKB-SubCell"/>
</dbReference>
<comment type="caution">
    <text evidence="6">The sequence shown here is derived from an EMBL/GenBank/DDBJ whole genome shotgun (WGS) entry which is preliminary data.</text>
</comment>
<dbReference type="GO" id="GO:0042273">
    <property type="term" value="P:ribosomal large subunit biogenesis"/>
    <property type="evidence" value="ECO:0007669"/>
    <property type="project" value="UniProtKB-UniRule"/>
</dbReference>
<organism evidence="6 7">
    <name type="scientific">Prymnesium parvum</name>
    <name type="common">Toxic golden alga</name>
    <dbReference type="NCBI Taxonomy" id="97485"/>
    <lineage>
        <taxon>Eukaryota</taxon>
        <taxon>Haptista</taxon>
        <taxon>Haptophyta</taxon>
        <taxon>Prymnesiophyceae</taxon>
        <taxon>Prymnesiales</taxon>
        <taxon>Prymnesiaceae</taxon>
        <taxon>Prymnesium</taxon>
    </lineage>
</organism>
<dbReference type="FunFam" id="3.75.10.10:FF:000001">
    <property type="entry name" value="Eukaryotic translation initiation factor 6"/>
    <property type="match status" value="1"/>
</dbReference>
<evidence type="ECO:0000313" key="7">
    <source>
        <dbReference type="Proteomes" id="UP001515480"/>
    </source>
</evidence>
<evidence type="ECO:0000313" key="6">
    <source>
        <dbReference type="EMBL" id="KAL1495223.1"/>
    </source>
</evidence>
<evidence type="ECO:0000256" key="5">
    <source>
        <dbReference type="HAMAP-Rule" id="MF_03132"/>
    </source>
</evidence>
<evidence type="ECO:0000256" key="3">
    <source>
        <dbReference type="ARBA" id="ARBA00022917"/>
    </source>
</evidence>
<keyword evidence="3 5" id="KW-0648">Protein biosynthesis</keyword>
<dbReference type="InterPro" id="IPR002769">
    <property type="entry name" value="eIF6"/>
</dbReference>
<dbReference type="PIRSF" id="PIRSF006413">
    <property type="entry name" value="IF-6"/>
    <property type="match status" value="1"/>
</dbReference>
<dbReference type="Gene3D" id="3.75.10.10">
    <property type="entry name" value="L-arginine/glycine Amidinotransferase, Chain A"/>
    <property type="match status" value="1"/>
</dbReference>
<dbReference type="SMART" id="SM00654">
    <property type="entry name" value="eIF6"/>
    <property type="match status" value="1"/>
</dbReference>
<dbReference type="GO" id="GO:0005730">
    <property type="term" value="C:nucleolus"/>
    <property type="evidence" value="ECO:0007669"/>
    <property type="project" value="UniProtKB-SubCell"/>
</dbReference>
<dbReference type="EMBL" id="JBGBPQ010000033">
    <property type="protein sequence ID" value="KAL1495223.1"/>
    <property type="molecule type" value="Genomic_DNA"/>
</dbReference>
<dbReference type="NCBIfam" id="TIGR00323">
    <property type="entry name" value="eIF-6"/>
    <property type="match status" value="1"/>
</dbReference>
<evidence type="ECO:0000256" key="4">
    <source>
        <dbReference type="ARBA" id="ARBA00023242"/>
    </source>
</evidence>
<dbReference type="Pfam" id="PF01912">
    <property type="entry name" value="eIF-6"/>
    <property type="match status" value="1"/>
</dbReference>
<dbReference type="CDD" id="cd00527">
    <property type="entry name" value="IF6"/>
    <property type="match status" value="1"/>
</dbReference>
<dbReference type="Proteomes" id="UP001515480">
    <property type="component" value="Unassembled WGS sequence"/>
</dbReference>
<evidence type="ECO:0000256" key="1">
    <source>
        <dbReference type="ARBA" id="ARBA00022490"/>
    </source>
</evidence>
<dbReference type="HAMAP" id="MF_00032">
    <property type="entry name" value="eIF_6"/>
    <property type="match status" value="1"/>
</dbReference>
<comment type="similarity">
    <text evidence="5">Belongs to the eIF-6 family.</text>
</comment>
<protein>
    <recommendedName>
        <fullName evidence="5">Eukaryotic translation initiation factor 6</fullName>
        <shortName evidence="5">eIF-6</shortName>
    </recommendedName>
</protein>
<keyword evidence="2 5" id="KW-0396">Initiation factor</keyword>
<comment type="function">
    <text evidence="5">Binds to the 60S ribosomal subunit and prevents its association with the 40S ribosomal subunit to form the 80S initiation complex in the cytoplasm. May also be involved in ribosome biogenesis.</text>
</comment>
<comment type="subunit">
    <text evidence="5">Monomer. Associates with the 60S ribosomal subunit.</text>
</comment>
<name>A0AB34IBB6_PRYPA</name>